<evidence type="ECO:0000313" key="1">
    <source>
        <dbReference type="EMBL" id="MCD5314343.1"/>
    </source>
</evidence>
<proteinExistence type="predicted"/>
<dbReference type="EMBL" id="JAJOMB010000016">
    <property type="protein sequence ID" value="MCD5314343.1"/>
    <property type="molecule type" value="Genomic_DNA"/>
</dbReference>
<comment type="caution">
    <text evidence="1">The sequence shown here is derived from an EMBL/GenBank/DDBJ whole genome shotgun (WGS) entry which is preliminary data.</text>
</comment>
<name>A0A9X1NJM1_9ACTN</name>
<keyword evidence="2" id="KW-1185">Reference proteome</keyword>
<evidence type="ECO:0000313" key="2">
    <source>
        <dbReference type="Proteomes" id="UP001138997"/>
    </source>
</evidence>
<gene>
    <name evidence="1" type="ORF">LR394_25895</name>
</gene>
<organism evidence="1 2">
    <name type="scientific">Kineosporia babensis</name>
    <dbReference type="NCBI Taxonomy" id="499548"/>
    <lineage>
        <taxon>Bacteria</taxon>
        <taxon>Bacillati</taxon>
        <taxon>Actinomycetota</taxon>
        <taxon>Actinomycetes</taxon>
        <taxon>Kineosporiales</taxon>
        <taxon>Kineosporiaceae</taxon>
        <taxon>Kineosporia</taxon>
    </lineage>
</organism>
<dbReference type="Proteomes" id="UP001138997">
    <property type="component" value="Unassembled WGS sequence"/>
</dbReference>
<dbReference type="RefSeq" id="WP_231446775.1">
    <property type="nucleotide sequence ID" value="NZ_JAJOMB010000016.1"/>
</dbReference>
<sequence length="159" mass="17741">MTDYSGRQDQDSSPEGSSVPRVTCCLCRRLIPPAQEVFALDPEWQRRFPAMVGVLACEECVLETEWQCQDETGEYVAGHIPARDLPAQAQDVDSWSHLPAQGSQTAMLQQHMNPDPQPTTAVPSKLVTTRVGLTEQRTELMGLIDSWQTTRLSRSRTAK</sequence>
<reference evidence="1" key="1">
    <citation type="submission" date="2021-11" db="EMBL/GenBank/DDBJ databases">
        <title>Streptomyces corallinus and Kineosporia corallina sp. nov., two new coral-derived marine actinobacteria.</title>
        <authorList>
            <person name="Buangrab K."/>
            <person name="Sutthacheep M."/>
            <person name="Yeemin T."/>
            <person name="Harunari E."/>
            <person name="Igarashi Y."/>
            <person name="Sripreechasak P."/>
            <person name="Kanchanasin P."/>
            <person name="Tanasupawat S."/>
            <person name="Phongsopitanun W."/>
        </authorList>
    </citation>
    <scope>NUCLEOTIDE SEQUENCE</scope>
    <source>
        <strain evidence="1">JCM 31032</strain>
    </source>
</reference>
<dbReference type="AlphaFoldDB" id="A0A9X1NJM1"/>
<accession>A0A9X1NJM1</accession>
<protein>
    <submittedName>
        <fullName evidence="1">Uncharacterized protein</fullName>
    </submittedName>
</protein>